<dbReference type="InterPro" id="IPR018203">
    <property type="entry name" value="GDP_dissociation_inhibitor"/>
</dbReference>
<dbReference type="Proteomes" id="UP000507222">
    <property type="component" value="Unassembled WGS sequence"/>
</dbReference>
<protein>
    <submittedName>
        <fullName evidence="2">Uncharacterized protein</fullName>
    </submittedName>
</protein>
<accession>A0A6J5V928</accession>
<evidence type="ECO:0000313" key="2">
    <source>
        <dbReference type="EMBL" id="CAB4283875.1"/>
    </source>
</evidence>
<dbReference type="AlphaFoldDB" id="A0A6J5V928"/>
<proteinExistence type="inferred from homology"/>
<dbReference type="Pfam" id="PF00996">
    <property type="entry name" value="GDI"/>
    <property type="match status" value="1"/>
</dbReference>
<dbReference type="Gene3D" id="3.50.50.60">
    <property type="entry name" value="FAD/NAD(P)-binding domain"/>
    <property type="match status" value="1"/>
</dbReference>
<evidence type="ECO:0000256" key="1">
    <source>
        <dbReference type="ARBA" id="ARBA00005593"/>
    </source>
</evidence>
<evidence type="ECO:0000313" key="3">
    <source>
        <dbReference type="Proteomes" id="UP000507222"/>
    </source>
</evidence>
<dbReference type="GO" id="GO:0005092">
    <property type="term" value="F:GDP-dissociation inhibitor activity"/>
    <property type="evidence" value="ECO:0007669"/>
    <property type="project" value="InterPro"/>
</dbReference>
<dbReference type="InterPro" id="IPR036188">
    <property type="entry name" value="FAD/NAD-bd_sf"/>
</dbReference>
<name>A0A6J5V928_PRUAR</name>
<dbReference type="EMBL" id="CAEKDK010000006">
    <property type="protein sequence ID" value="CAB4283875.1"/>
    <property type="molecule type" value="Genomic_DNA"/>
</dbReference>
<dbReference type="GO" id="GO:0007264">
    <property type="term" value="P:small GTPase-mediated signal transduction"/>
    <property type="evidence" value="ECO:0007669"/>
    <property type="project" value="InterPro"/>
</dbReference>
<comment type="similarity">
    <text evidence="1">Belongs to the Rab GDI family.</text>
</comment>
<organism evidence="2 3">
    <name type="scientific">Prunus armeniaca</name>
    <name type="common">Apricot</name>
    <name type="synonym">Armeniaca vulgaris</name>
    <dbReference type="NCBI Taxonomy" id="36596"/>
    <lineage>
        <taxon>Eukaryota</taxon>
        <taxon>Viridiplantae</taxon>
        <taxon>Streptophyta</taxon>
        <taxon>Embryophyta</taxon>
        <taxon>Tracheophyta</taxon>
        <taxon>Spermatophyta</taxon>
        <taxon>Magnoliopsida</taxon>
        <taxon>eudicotyledons</taxon>
        <taxon>Gunneridae</taxon>
        <taxon>Pentapetalae</taxon>
        <taxon>rosids</taxon>
        <taxon>fabids</taxon>
        <taxon>Rosales</taxon>
        <taxon>Rosaceae</taxon>
        <taxon>Amygdaloideae</taxon>
        <taxon>Amygdaleae</taxon>
        <taxon>Prunus</taxon>
    </lineage>
</organism>
<gene>
    <name evidence="2" type="ORF">CURHAP_LOCUS39175</name>
</gene>
<reference evidence="2 3" key="1">
    <citation type="submission" date="2020-05" db="EMBL/GenBank/DDBJ databases">
        <authorList>
            <person name="Campoy J."/>
            <person name="Schneeberger K."/>
            <person name="Spophaly S."/>
        </authorList>
    </citation>
    <scope>NUCLEOTIDE SEQUENCE [LARGE SCALE GENOMIC DNA]</scope>
    <source>
        <strain evidence="2">PruArmRojPasFocal</strain>
    </source>
</reference>
<sequence length="79" mass="8474">MDEECDVIVLGTGLKECILSGLFTSQWMVSRSIEILSEQLLGKISRALKLLILPEGKGIRVAVGGAHKGIRTGAMGFCK</sequence>